<organism evidence="1 2">
    <name type="scientific">Synechocystis salina LEGE 00031</name>
    <dbReference type="NCBI Taxonomy" id="1828736"/>
    <lineage>
        <taxon>Bacteria</taxon>
        <taxon>Bacillati</taxon>
        <taxon>Cyanobacteriota</taxon>
        <taxon>Cyanophyceae</taxon>
        <taxon>Synechococcales</taxon>
        <taxon>Merismopediaceae</taxon>
        <taxon>Synechocystis</taxon>
    </lineage>
</organism>
<keyword evidence="2" id="KW-1185">Reference proteome</keyword>
<evidence type="ECO:0000313" key="2">
    <source>
        <dbReference type="Proteomes" id="UP000658720"/>
    </source>
</evidence>
<dbReference type="RefSeq" id="WP_162328209.1">
    <property type="nucleotide sequence ID" value="NZ_JADEVV010000029.1"/>
</dbReference>
<sequence>MQKADEFAIHLFLANGHREEVRFMTIQDFQKWYSNEVVPKHDSQEFISVPIKNIQGEYMVVRPSAIVAIRVEPIFFGSVERM</sequence>
<accession>A0ABR9VTN8</accession>
<comment type="caution">
    <text evidence="1">The sequence shown here is derived from an EMBL/GenBank/DDBJ whole genome shotgun (WGS) entry which is preliminary data.</text>
</comment>
<evidence type="ECO:0000313" key="1">
    <source>
        <dbReference type="EMBL" id="MBE9254411.1"/>
    </source>
</evidence>
<proteinExistence type="predicted"/>
<gene>
    <name evidence="1" type="ORF">IQ217_11270</name>
</gene>
<dbReference type="EMBL" id="JADEVV010000029">
    <property type="protein sequence ID" value="MBE9254411.1"/>
    <property type="molecule type" value="Genomic_DNA"/>
</dbReference>
<protein>
    <submittedName>
        <fullName evidence="1">Uncharacterized protein</fullName>
    </submittedName>
</protein>
<reference evidence="1 2" key="1">
    <citation type="submission" date="2020-10" db="EMBL/GenBank/DDBJ databases">
        <authorList>
            <person name="Castelo-Branco R."/>
            <person name="Eusebio N."/>
            <person name="Adriana R."/>
            <person name="Vieira A."/>
            <person name="Brugerolle De Fraissinette N."/>
            <person name="Rezende De Castro R."/>
            <person name="Schneider M.P."/>
            <person name="Vasconcelos V."/>
            <person name="Leao P.N."/>
        </authorList>
    </citation>
    <scope>NUCLEOTIDE SEQUENCE [LARGE SCALE GENOMIC DNA]</scope>
    <source>
        <strain evidence="1 2">LEGE 00031</strain>
    </source>
</reference>
<name>A0ABR9VTN8_9SYNC</name>
<dbReference type="Proteomes" id="UP000658720">
    <property type="component" value="Unassembled WGS sequence"/>
</dbReference>